<evidence type="ECO:0000259" key="3">
    <source>
        <dbReference type="PROSITE" id="PS50110"/>
    </source>
</evidence>
<dbReference type="InterPro" id="IPR001789">
    <property type="entry name" value="Sig_transdc_resp-reg_receiver"/>
</dbReference>
<dbReference type="Pfam" id="PF00072">
    <property type="entry name" value="Response_reg"/>
    <property type="match status" value="1"/>
</dbReference>
<dbReference type="SMART" id="SM00448">
    <property type="entry name" value="REC"/>
    <property type="match status" value="1"/>
</dbReference>
<dbReference type="SUPFAM" id="SSF52172">
    <property type="entry name" value="CheY-like"/>
    <property type="match status" value="1"/>
</dbReference>
<dbReference type="InterPro" id="IPR036388">
    <property type="entry name" value="WH-like_DNA-bd_sf"/>
</dbReference>
<evidence type="ECO:0000256" key="1">
    <source>
        <dbReference type="ARBA" id="ARBA00023125"/>
    </source>
</evidence>
<protein>
    <submittedName>
        <fullName evidence="4">Response regulator</fullName>
    </submittedName>
</protein>
<proteinExistence type="predicted"/>
<evidence type="ECO:0000256" key="2">
    <source>
        <dbReference type="PROSITE-ProRule" id="PRU00169"/>
    </source>
</evidence>
<keyword evidence="2" id="KW-0597">Phosphoprotein</keyword>
<dbReference type="PANTHER" id="PTHR35807:SF1">
    <property type="entry name" value="TRANSCRIPTIONAL REGULATOR REDD"/>
    <property type="match status" value="1"/>
</dbReference>
<dbReference type="Gene3D" id="1.10.10.10">
    <property type="entry name" value="Winged helix-like DNA-binding domain superfamily/Winged helix DNA-binding domain"/>
    <property type="match status" value="1"/>
</dbReference>
<dbReference type="GeneID" id="83017144"/>
<dbReference type="Proteomes" id="UP000284178">
    <property type="component" value="Unassembled WGS sequence"/>
</dbReference>
<dbReference type="GO" id="GO:0006355">
    <property type="term" value="P:regulation of DNA-templated transcription"/>
    <property type="evidence" value="ECO:0007669"/>
    <property type="project" value="InterPro"/>
</dbReference>
<dbReference type="GO" id="GO:0000160">
    <property type="term" value="P:phosphorelay signal transduction system"/>
    <property type="evidence" value="ECO:0007669"/>
    <property type="project" value="InterPro"/>
</dbReference>
<dbReference type="EMBL" id="QRUP01000035">
    <property type="protein sequence ID" value="RGR66951.1"/>
    <property type="molecule type" value="Genomic_DNA"/>
</dbReference>
<evidence type="ECO:0000313" key="4">
    <source>
        <dbReference type="EMBL" id="RGR66951.1"/>
    </source>
</evidence>
<comment type="caution">
    <text evidence="4">The sequence shown here is derived from an EMBL/GenBank/DDBJ whole genome shotgun (WGS) entry which is preliminary data.</text>
</comment>
<reference evidence="4 5" key="1">
    <citation type="submission" date="2018-08" db="EMBL/GenBank/DDBJ databases">
        <title>A genome reference for cultivated species of the human gut microbiota.</title>
        <authorList>
            <person name="Zou Y."/>
            <person name="Xue W."/>
            <person name="Luo G."/>
        </authorList>
    </citation>
    <scope>NUCLEOTIDE SEQUENCE [LARGE SCALE GENOMIC DNA]</scope>
    <source>
        <strain evidence="4 5">AF24-29</strain>
    </source>
</reference>
<feature type="modified residue" description="4-aspartylphosphate" evidence="2">
    <location>
        <position position="53"/>
    </location>
</feature>
<dbReference type="AlphaFoldDB" id="A0A412FFH4"/>
<gene>
    <name evidence="4" type="ORF">DWY25_17255</name>
</gene>
<feature type="domain" description="Response regulatory" evidence="3">
    <location>
        <begin position="2"/>
        <end position="116"/>
    </location>
</feature>
<accession>A0A412FFH4</accession>
<dbReference type="RefSeq" id="WP_117896325.1">
    <property type="nucleotide sequence ID" value="NZ_CABJCV010000035.1"/>
</dbReference>
<dbReference type="PROSITE" id="PS50110">
    <property type="entry name" value="RESPONSE_REGULATORY"/>
    <property type="match status" value="1"/>
</dbReference>
<dbReference type="SUPFAM" id="SSF46894">
    <property type="entry name" value="C-terminal effector domain of the bipartite response regulators"/>
    <property type="match status" value="1"/>
</dbReference>
<keyword evidence="5" id="KW-1185">Reference proteome</keyword>
<dbReference type="InterPro" id="IPR011006">
    <property type="entry name" value="CheY-like_superfamily"/>
</dbReference>
<dbReference type="Gene3D" id="3.40.50.2300">
    <property type="match status" value="1"/>
</dbReference>
<dbReference type="PANTHER" id="PTHR35807">
    <property type="entry name" value="TRANSCRIPTIONAL REGULATOR REDD-RELATED"/>
    <property type="match status" value="1"/>
</dbReference>
<organism evidence="4 5">
    <name type="scientific">Holdemania filiformis</name>
    <dbReference type="NCBI Taxonomy" id="61171"/>
    <lineage>
        <taxon>Bacteria</taxon>
        <taxon>Bacillati</taxon>
        <taxon>Bacillota</taxon>
        <taxon>Erysipelotrichia</taxon>
        <taxon>Erysipelotrichales</taxon>
        <taxon>Erysipelotrichaceae</taxon>
        <taxon>Holdemania</taxon>
    </lineage>
</organism>
<dbReference type="InterPro" id="IPR016032">
    <property type="entry name" value="Sig_transdc_resp-reg_C-effctor"/>
</dbReference>
<dbReference type="GO" id="GO:0003677">
    <property type="term" value="F:DNA binding"/>
    <property type="evidence" value="ECO:0007669"/>
    <property type="project" value="UniProtKB-KW"/>
</dbReference>
<keyword evidence="1" id="KW-0238">DNA-binding</keyword>
<evidence type="ECO:0000313" key="5">
    <source>
        <dbReference type="Proteomes" id="UP000284178"/>
    </source>
</evidence>
<sequence>MNYIAVDDEPFALKDLEEALAETAPDSVLQAFSIPSQALAYVRDHSFDAAFLDIELGSMNGLVLAKQLKDLCPRAHIIFVTSHEQYALGAIQMHATGYLLKPVTAEALRWELTFAYGETMQRKRVRVQTFGGFDIFVDGHPVPFKRAKSKELLAYLIDRRGASVTAADACAALWGDASIDASKKGYFRIVVKGLREALQAAGIEEILLRSWNSLAILPDRLDCDSYHFLDGDPQAVNRYRHDYLSCYEWAEFRLE</sequence>
<dbReference type="InterPro" id="IPR051677">
    <property type="entry name" value="AfsR-DnrI-RedD_regulator"/>
</dbReference>
<name>A0A412FFH4_9FIRM</name>